<dbReference type="EMBL" id="JAMTCP010000010">
    <property type="protein sequence ID" value="MCP2258750.1"/>
    <property type="molecule type" value="Genomic_DNA"/>
</dbReference>
<organism evidence="2 3">
    <name type="scientific">Streptoalloteichus tenebrarius (strain ATCC 17920 / DSM 40477 / JCM 4838 / CBS 697.72 / NBRC 16177 / NCIMB 11028 / NRRL B-12390 / A12253. 1 / ISP 5477)</name>
    <name type="common">Streptomyces tenebrarius</name>
    <dbReference type="NCBI Taxonomy" id="1933"/>
    <lineage>
        <taxon>Bacteria</taxon>
        <taxon>Bacillati</taxon>
        <taxon>Actinomycetota</taxon>
        <taxon>Actinomycetes</taxon>
        <taxon>Pseudonocardiales</taxon>
        <taxon>Pseudonocardiaceae</taxon>
        <taxon>Streptoalloteichus</taxon>
    </lineage>
</organism>
<reference evidence="2 3" key="1">
    <citation type="submission" date="2022-06" db="EMBL/GenBank/DDBJ databases">
        <title>Genomic Encyclopedia of Archaeal and Bacterial Type Strains, Phase II (KMG-II): from individual species to whole genera.</title>
        <authorList>
            <person name="Goeker M."/>
        </authorList>
    </citation>
    <scope>NUCLEOTIDE SEQUENCE [LARGE SCALE GENOMIC DNA]</scope>
    <source>
        <strain evidence="2 3">DSM 40477</strain>
    </source>
</reference>
<gene>
    <name evidence="2" type="ORF">LX15_002448</name>
</gene>
<name>A0ABT1HT95_STRSD</name>
<protein>
    <submittedName>
        <fullName evidence="2">Uncharacterized protein</fullName>
    </submittedName>
</protein>
<proteinExistence type="predicted"/>
<evidence type="ECO:0000256" key="1">
    <source>
        <dbReference type="SAM" id="MobiDB-lite"/>
    </source>
</evidence>
<sequence length="52" mass="4887">MDGTDGTNDAVAGGSPPSEPGTPRGLAVIGAGVIGAADAARGHEVSSANQAR</sequence>
<feature type="region of interest" description="Disordered" evidence="1">
    <location>
        <begin position="1"/>
        <end position="27"/>
    </location>
</feature>
<dbReference type="Proteomes" id="UP001205311">
    <property type="component" value="Unassembled WGS sequence"/>
</dbReference>
<accession>A0ABT1HT95</accession>
<evidence type="ECO:0000313" key="3">
    <source>
        <dbReference type="Proteomes" id="UP001205311"/>
    </source>
</evidence>
<comment type="caution">
    <text evidence="2">The sequence shown here is derived from an EMBL/GenBank/DDBJ whole genome shotgun (WGS) entry which is preliminary data.</text>
</comment>
<evidence type="ECO:0000313" key="2">
    <source>
        <dbReference type="EMBL" id="MCP2258750.1"/>
    </source>
</evidence>
<keyword evidence="3" id="KW-1185">Reference proteome</keyword>